<proteinExistence type="predicted"/>
<keyword evidence="2" id="KW-1185">Reference proteome</keyword>
<dbReference type="Proteomes" id="UP001152622">
    <property type="component" value="Chromosome 10"/>
</dbReference>
<evidence type="ECO:0000313" key="1">
    <source>
        <dbReference type="EMBL" id="KAJ8348343.1"/>
    </source>
</evidence>
<name>A0A9Q1INE2_SYNKA</name>
<protein>
    <submittedName>
        <fullName evidence="1">Uncharacterized protein</fullName>
    </submittedName>
</protein>
<comment type="caution">
    <text evidence="1">The sequence shown here is derived from an EMBL/GenBank/DDBJ whole genome shotgun (WGS) entry which is preliminary data.</text>
</comment>
<dbReference type="AlphaFoldDB" id="A0A9Q1INE2"/>
<sequence>MLVVSCLNYVSSLNPRRRLQIARSRLVASHPPLTLTVKTELAQAMVRKRSDRAGRGRSGSDIITGHYEGNGEKLHLNDVFLLWRRSSDSCVPCDSRSDLRFKRSKL</sequence>
<gene>
    <name evidence="1" type="ORF">SKAU_G00269320</name>
</gene>
<organism evidence="1 2">
    <name type="scientific">Synaphobranchus kaupii</name>
    <name type="common">Kaup's arrowtooth eel</name>
    <dbReference type="NCBI Taxonomy" id="118154"/>
    <lineage>
        <taxon>Eukaryota</taxon>
        <taxon>Metazoa</taxon>
        <taxon>Chordata</taxon>
        <taxon>Craniata</taxon>
        <taxon>Vertebrata</taxon>
        <taxon>Euteleostomi</taxon>
        <taxon>Actinopterygii</taxon>
        <taxon>Neopterygii</taxon>
        <taxon>Teleostei</taxon>
        <taxon>Anguilliformes</taxon>
        <taxon>Synaphobranchidae</taxon>
        <taxon>Synaphobranchus</taxon>
    </lineage>
</organism>
<dbReference type="EMBL" id="JAINUF010000010">
    <property type="protein sequence ID" value="KAJ8348343.1"/>
    <property type="molecule type" value="Genomic_DNA"/>
</dbReference>
<reference evidence="1" key="1">
    <citation type="journal article" date="2023" name="Science">
        <title>Genome structures resolve the early diversification of teleost fishes.</title>
        <authorList>
            <person name="Parey E."/>
            <person name="Louis A."/>
            <person name="Montfort J."/>
            <person name="Bouchez O."/>
            <person name="Roques C."/>
            <person name="Iampietro C."/>
            <person name="Lluch J."/>
            <person name="Castinel A."/>
            <person name="Donnadieu C."/>
            <person name="Desvignes T."/>
            <person name="Floi Bucao C."/>
            <person name="Jouanno E."/>
            <person name="Wen M."/>
            <person name="Mejri S."/>
            <person name="Dirks R."/>
            <person name="Jansen H."/>
            <person name="Henkel C."/>
            <person name="Chen W.J."/>
            <person name="Zahm M."/>
            <person name="Cabau C."/>
            <person name="Klopp C."/>
            <person name="Thompson A.W."/>
            <person name="Robinson-Rechavi M."/>
            <person name="Braasch I."/>
            <person name="Lecointre G."/>
            <person name="Bobe J."/>
            <person name="Postlethwait J.H."/>
            <person name="Berthelot C."/>
            <person name="Roest Crollius H."/>
            <person name="Guiguen Y."/>
        </authorList>
    </citation>
    <scope>NUCLEOTIDE SEQUENCE</scope>
    <source>
        <strain evidence="1">WJC10195</strain>
    </source>
</reference>
<accession>A0A9Q1INE2</accession>
<evidence type="ECO:0000313" key="2">
    <source>
        <dbReference type="Proteomes" id="UP001152622"/>
    </source>
</evidence>